<dbReference type="InterPro" id="IPR000873">
    <property type="entry name" value="AMP-dep_synth/lig_dom"/>
</dbReference>
<proteinExistence type="predicted"/>
<dbReference type="RefSeq" id="WP_316701711.1">
    <property type="nucleotide sequence ID" value="NZ_CP136336.1"/>
</dbReference>
<dbReference type="Gene3D" id="3.40.50.12780">
    <property type="entry name" value="N-terminal domain of ligase-like"/>
    <property type="match status" value="1"/>
</dbReference>
<keyword evidence="3" id="KW-1185">Reference proteome</keyword>
<dbReference type="InterPro" id="IPR053158">
    <property type="entry name" value="CapK_Type1_Caps_Biosynth"/>
</dbReference>
<gene>
    <name evidence="2" type="ORF">RXV79_02000</name>
</gene>
<sequence>MTDLRELFSPTRLPGLSAHGRALLRHLREHPQAPRFRDFSGHRLGLAERWQARARHAWWQRRAAPDWLAGEPLPAWVGPFVARCAHGVDAHAGKAALPFAQLPTMDRHALATQLAAHVPRSLPLDELICFSTSGTTGHPLRVPSHPRVACDYYAHHRRALALFGIVPKAGVGDVGIVLAGFQQRCFTYVSVNPLQRECGLAKINLHPGEWRHPGDRAAYLDAMAPELISGDPVSLAELLRLGLRHRPRALLSTSMALSAGLRAELEAAFACPVLNLYSLNEVGPVAVEVPTLGGFVPLQPRLLIEVVDDAGRSLPPGERGEIVVTGGFNPWLPLLRYRTGDHASIVRTPQGLMLQGLEGRAPVRFRGADGRWHNNIEVTRAMAPFALVRFALHQRADASLVLRVDAHEPLPALAARLRAALAATFGDTPIEIAALRADDKVRQYTSALAGAETAR</sequence>
<reference evidence="2 3" key="1">
    <citation type="submission" date="2023-10" db="EMBL/GenBank/DDBJ databases">
        <title>Bacteria for the degradation of biodegradable plastic PBAT(Polybutylene adipate terephthalate).</title>
        <authorList>
            <person name="Weon H.-Y."/>
            <person name="Yeon J."/>
        </authorList>
    </citation>
    <scope>NUCLEOTIDE SEQUENCE [LARGE SCALE GENOMIC DNA]</scope>
    <source>
        <strain evidence="2 3">SBD 7-3</strain>
    </source>
</reference>
<feature type="domain" description="AMP-dependent synthetase/ligase" evidence="1">
    <location>
        <begin position="132"/>
        <end position="326"/>
    </location>
</feature>
<name>A0ABZ0CV18_9BURK</name>
<dbReference type="Proteomes" id="UP001303946">
    <property type="component" value="Chromosome"/>
</dbReference>
<dbReference type="Pfam" id="PF00501">
    <property type="entry name" value="AMP-binding"/>
    <property type="match status" value="1"/>
</dbReference>
<dbReference type="PANTHER" id="PTHR36932:SF1">
    <property type="entry name" value="CAPSULAR POLYSACCHARIDE BIOSYNTHESIS PROTEIN"/>
    <property type="match status" value="1"/>
</dbReference>
<evidence type="ECO:0000259" key="1">
    <source>
        <dbReference type="Pfam" id="PF00501"/>
    </source>
</evidence>
<evidence type="ECO:0000313" key="2">
    <source>
        <dbReference type="EMBL" id="WOB08842.1"/>
    </source>
</evidence>
<accession>A0ABZ0CV18</accession>
<dbReference type="SUPFAM" id="SSF56801">
    <property type="entry name" value="Acetyl-CoA synthetase-like"/>
    <property type="match status" value="1"/>
</dbReference>
<dbReference type="EMBL" id="CP136336">
    <property type="protein sequence ID" value="WOB08842.1"/>
    <property type="molecule type" value="Genomic_DNA"/>
</dbReference>
<organism evidence="2 3">
    <name type="scientific">Piscinibacter gummiphilus</name>
    <dbReference type="NCBI Taxonomy" id="946333"/>
    <lineage>
        <taxon>Bacteria</taxon>
        <taxon>Pseudomonadati</taxon>
        <taxon>Pseudomonadota</taxon>
        <taxon>Betaproteobacteria</taxon>
        <taxon>Burkholderiales</taxon>
        <taxon>Sphaerotilaceae</taxon>
        <taxon>Piscinibacter</taxon>
    </lineage>
</organism>
<protein>
    <submittedName>
        <fullName evidence="2">AMP-binding protein</fullName>
    </submittedName>
</protein>
<dbReference type="PANTHER" id="PTHR36932">
    <property type="entry name" value="CAPSULAR POLYSACCHARIDE BIOSYNTHESIS PROTEIN"/>
    <property type="match status" value="1"/>
</dbReference>
<evidence type="ECO:0000313" key="3">
    <source>
        <dbReference type="Proteomes" id="UP001303946"/>
    </source>
</evidence>
<dbReference type="InterPro" id="IPR042099">
    <property type="entry name" value="ANL_N_sf"/>
</dbReference>